<keyword evidence="3" id="KW-1185">Reference proteome</keyword>
<evidence type="ECO:0000256" key="1">
    <source>
        <dbReference type="SAM" id="MobiDB-lite"/>
    </source>
</evidence>
<feature type="region of interest" description="Disordered" evidence="1">
    <location>
        <begin position="27"/>
        <end position="52"/>
    </location>
</feature>
<accession>A0A1X6NUP8</accession>
<feature type="region of interest" description="Disordered" evidence="1">
    <location>
        <begin position="91"/>
        <end position="132"/>
    </location>
</feature>
<gene>
    <name evidence="2" type="ORF">BU14_0451s0012</name>
</gene>
<dbReference type="Proteomes" id="UP000218209">
    <property type="component" value="Unassembled WGS sequence"/>
</dbReference>
<dbReference type="EMBL" id="KV919072">
    <property type="protein sequence ID" value="OSX72285.1"/>
    <property type="molecule type" value="Genomic_DNA"/>
</dbReference>
<organism evidence="2 3">
    <name type="scientific">Porphyra umbilicalis</name>
    <name type="common">Purple laver</name>
    <name type="synonym">Red alga</name>
    <dbReference type="NCBI Taxonomy" id="2786"/>
    <lineage>
        <taxon>Eukaryota</taxon>
        <taxon>Rhodophyta</taxon>
        <taxon>Bangiophyceae</taxon>
        <taxon>Bangiales</taxon>
        <taxon>Bangiaceae</taxon>
        <taxon>Porphyra</taxon>
    </lineage>
</organism>
<feature type="compositionally biased region" description="Low complexity" evidence="1">
    <location>
        <begin position="109"/>
        <end position="132"/>
    </location>
</feature>
<reference evidence="2 3" key="1">
    <citation type="submission" date="2017-03" db="EMBL/GenBank/DDBJ databases">
        <title>WGS assembly of Porphyra umbilicalis.</title>
        <authorList>
            <person name="Brawley S.H."/>
            <person name="Blouin N.A."/>
            <person name="Ficko-Blean E."/>
            <person name="Wheeler G.L."/>
            <person name="Lohr M."/>
            <person name="Goodson H.V."/>
            <person name="Jenkins J.W."/>
            <person name="Blaby-Haas C.E."/>
            <person name="Helliwell K.E."/>
            <person name="Chan C."/>
            <person name="Marriage T."/>
            <person name="Bhattacharya D."/>
            <person name="Klein A.S."/>
            <person name="Badis Y."/>
            <person name="Brodie J."/>
            <person name="Cao Y."/>
            <person name="Collen J."/>
            <person name="Dittami S.M."/>
            <person name="Gachon C.M."/>
            <person name="Green B.R."/>
            <person name="Karpowicz S."/>
            <person name="Kim J.W."/>
            <person name="Kudahl U."/>
            <person name="Lin S."/>
            <person name="Michel G."/>
            <person name="Mittag M."/>
            <person name="Olson B.J."/>
            <person name="Pangilinan J."/>
            <person name="Peng Y."/>
            <person name="Qiu H."/>
            <person name="Shu S."/>
            <person name="Singer J.T."/>
            <person name="Smith A.G."/>
            <person name="Sprecher B.N."/>
            <person name="Wagner V."/>
            <person name="Wang W."/>
            <person name="Wang Z.-Y."/>
            <person name="Yan J."/>
            <person name="Yarish C."/>
            <person name="Zoeuner-Riek S."/>
            <person name="Zhuang Y."/>
            <person name="Zou Y."/>
            <person name="Lindquist E.A."/>
            <person name="Grimwood J."/>
            <person name="Barry K."/>
            <person name="Rokhsar D.S."/>
            <person name="Schmutz J."/>
            <person name="Stiller J.W."/>
            <person name="Grossman A.R."/>
            <person name="Prochnik S.E."/>
        </authorList>
    </citation>
    <scope>NUCLEOTIDE SEQUENCE [LARGE SCALE GENOMIC DNA]</scope>
    <source>
        <strain evidence="2">4086291</strain>
    </source>
</reference>
<evidence type="ECO:0000313" key="3">
    <source>
        <dbReference type="Proteomes" id="UP000218209"/>
    </source>
</evidence>
<evidence type="ECO:0000313" key="2">
    <source>
        <dbReference type="EMBL" id="OSX72285.1"/>
    </source>
</evidence>
<protein>
    <submittedName>
        <fullName evidence="2">Uncharacterized protein</fullName>
    </submittedName>
</protein>
<name>A0A1X6NUP8_PORUM</name>
<dbReference type="AlphaFoldDB" id="A0A1X6NUP8"/>
<sequence length="465" mass="45139">METTAFVAAAPRLVSSTTPILSISSFAPGNSRVTGGSTDGGGAAAPPSSARTRMGVAVATPSKTTAGVASALRAAGGVDPTTHHVAATLRHARRPASSADEQVQWERMSPGPTAATAAPAAAPSPGGSDTARAWAASKSVVAGTAAGGGRVGGNAVAADAVAKADAWAAEMAALRTQNRAAAVPAPRVAAGQPTRSAPAAPPTPTTSYAARMARLSRHASATAASGAASRRTVTSVHGVTAGTAAGGGRAPAAAVAADAAAKADAWAVEMAALRTPAIAAPACAPTPARRALGTNAPTYTPAPVSVPVSTTVRGVPPVTMPAYAARVERLGAHAATTAAATAPPPAAAPAAATASAAAAPADKKRHWFQKLQSKVAAPKQQAAMSPAPVPVAVEVPLAPLLAPELSGSGAGASITGDVVIGGGEGLVPRSQRLVAAAMAVSVSISKGLPTGAKRAAAFSWLLLRR</sequence>
<proteinExistence type="predicted"/>